<dbReference type="InterPro" id="IPR036852">
    <property type="entry name" value="Peptidase_S8/S53_dom_sf"/>
</dbReference>
<dbReference type="PROSITE" id="PS51892">
    <property type="entry name" value="SUBTILASE"/>
    <property type="match status" value="1"/>
</dbReference>
<feature type="active site" description="Charge relay system" evidence="5">
    <location>
        <position position="231"/>
    </location>
</feature>
<dbReference type="PROSITE" id="PS00136">
    <property type="entry name" value="SUBTILASE_ASP"/>
    <property type="match status" value="1"/>
</dbReference>
<sequence>MIRGAGDAKETAVRRRAGTAVILVGALIAGLPAAPGRAAPGTPVTPAAPGGTARAITLITGDVVSLAPAGEGRYVATVRPAPGREGVAFRTTEAGDGLQVLPLDAVPMIKSGQLDAELFNVEHLLADGYGDAENSTLPLIVQSAGGSVRTLNTTATTRLPSLGAEAVRADKQSLAAFWRSRQSARSTGAPTRIWLDGKVTAAADPNVEQIGAPAAWRAGLTGTGVTIAVLDTGIDAGHPDLAGRITAAEDFSGSGNTVDHFGHGTHVASIAAGAQGVAPGARLLVGKVLDDSGSGYESGIIAGMQWAVDSGAKVINMSLGGDATDGTDPMSEAVNELSSGGALFVVAAGNEGGDYTVGTPGAATSALTVGAVDRDDRLAEFSSRGPRLLDQGLKPEITAPGVDIVAARAAGTTMGTPVDALHTTASGTSMATPHVAGAAAILAQQHPDWSGPRLKDALVSTGKVSAGATVYGQGAGRVDLTRATTQTVTSTGVADFGLTATGRTVTYRNAGTAPVTLTLKAGMPNVTAPATVTVPAGGTVAVPLTLNRAGSTNGVLGGWLTATGPNGVLVTTALGGTIDPPHHKVTFTAVGQDGGPTGVPVFQMFGDDRRFDALGYLGSGEDGWVDVAEGDYLVDATLAVGTGMHPEDTLVTIPELHVDRDMRVVLDARKAKPIRIETPRPAEQQAVLSYYVHRVTGTGRQIDNGFMDFSATEKVNVTPTAQVRKGAYEFSSRWQLVAPFARASFAGAGTYDLRPMPTSPVFTGTRRFSLASSASSSARGRAVIVPVDGDEYEAVQRAADAGAGLVLLMRGPDSAAWSTWDPSATERLPIPALLISHDIGTTITSRFLDLTMTPQTPYLYDVLQVSSGKVPAQIVHKVTAANSYRITTRYAHNGGLGWVREQRFGWRPWQDYAWNDRQRTAATPAVREEWVSAGDSLWQHHVHQDYPWSDLDSALDTGFADRPRTYPRSGTATETWAAPVVRPATPAGYASRRTGDVLNLRVADFVDASDKHFTIDEADQSAARLYRNGTLISETRDAWRDVTIPAGSATFRLALTTARAGDEWQYARSTSTEWTFRSSAAGTLPMLQIGYAAPVSLSGTATVRAHRLGVTVPGARKVAVSLSFDEGKTWFSAASSRGAFVVPSGRGTVSLRVSATDRHGNTVAQTVLRAYGRA</sequence>
<evidence type="ECO:0000313" key="9">
    <source>
        <dbReference type="Proteomes" id="UP000624709"/>
    </source>
</evidence>
<keyword evidence="4 5" id="KW-0720">Serine protease</keyword>
<dbReference type="Proteomes" id="UP000624709">
    <property type="component" value="Unassembled WGS sequence"/>
</dbReference>
<dbReference type="InterPro" id="IPR015500">
    <property type="entry name" value="Peptidase_S8_subtilisin-rel"/>
</dbReference>
<dbReference type="Pfam" id="PF00082">
    <property type="entry name" value="Peptidase_S8"/>
    <property type="match status" value="1"/>
</dbReference>
<protein>
    <submittedName>
        <fullName evidence="8">Peptidase</fullName>
    </submittedName>
</protein>
<dbReference type="PANTHER" id="PTHR43806:SF11">
    <property type="entry name" value="CEREVISIN-RELATED"/>
    <property type="match status" value="1"/>
</dbReference>
<dbReference type="PROSITE" id="PS00137">
    <property type="entry name" value="SUBTILASE_HIS"/>
    <property type="match status" value="1"/>
</dbReference>
<dbReference type="PRINTS" id="PR00723">
    <property type="entry name" value="SUBTILISIN"/>
</dbReference>
<keyword evidence="2 5" id="KW-0645">Protease</keyword>
<feature type="active site" description="Charge relay system" evidence="5">
    <location>
        <position position="263"/>
    </location>
</feature>
<evidence type="ECO:0000256" key="5">
    <source>
        <dbReference type="PROSITE-ProRule" id="PRU01240"/>
    </source>
</evidence>
<dbReference type="InterPro" id="IPR022398">
    <property type="entry name" value="Peptidase_S8_His-AS"/>
</dbReference>
<dbReference type="InterPro" id="IPR023828">
    <property type="entry name" value="Peptidase_S8_Ser-AS"/>
</dbReference>
<dbReference type="PROSITE" id="PS00138">
    <property type="entry name" value="SUBTILASE_SER"/>
    <property type="match status" value="1"/>
</dbReference>
<dbReference type="Gene3D" id="3.40.50.200">
    <property type="entry name" value="Peptidase S8/S53 domain"/>
    <property type="match status" value="1"/>
</dbReference>
<dbReference type="InterPro" id="IPR050131">
    <property type="entry name" value="Peptidase_S8_subtilisin-like"/>
</dbReference>
<dbReference type="InterPro" id="IPR023827">
    <property type="entry name" value="Peptidase_S8_Asp-AS"/>
</dbReference>
<name>A0ABQ4B382_9ACTN</name>
<comment type="similarity">
    <text evidence="1 5 6">Belongs to the peptidase S8 family.</text>
</comment>
<accession>A0ABQ4B382</accession>
<proteinExistence type="inferred from homology"/>
<gene>
    <name evidence="8" type="ORF">Apa02nite_008130</name>
</gene>
<feature type="domain" description="Peptidase S8/S53" evidence="7">
    <location>
        <begin position="222"/>
        <end position="474"/>
    </location>
</feature>
<evidence type="ECO:0000313" key="8">
    <source>
        <dbReference type="EMBL" id="GIE64705.1"/>
    </source>
</evidence>
<dbReference type="PANTHER" id="PTHR43806">
    <property type="entry name" value="PEPTIDASE S8"/>
    <property type="match status" value="1"/>
</dbReference>
<evidence type="ECO:0000256" key="4">
    <source>
        <dbReference type="ARBA" id="ARBA00022825"/>
    </source>
</evidence>
<reference evidence="8 9" key="1">
    <citation type="submission" date="2021-01" db="EMBL/GenBank/DDBJ databases">
        <title>Whole genome shotgun sequence of Actinoplanes palleronii NBRC 14916.</title>
        <authorList>
            <person name="Komaki H."/>
            <person name="Tamura T."/>
        </authorList>
    </citation>
    <scope>NUCLEOTIDE SEQUENCE [LARGE SCALE GENOMIC DNA]</scope>
    <source>
        <strain evidence="8 9">NBRC 14916</strain>
    </source>
</reference>
<dbReference type="EMBL" id="BOMS01000014">
    <property type="protein sequence ID" value="GIE64705.1"/>
    <property type="molecule type" value="Genomic_DNA"/>
</dbReference>
<keyword evidence="9" id="KW-1185">Reference proteome</keyword>
<evidence type="ECO:0000259" key="7">
    <source>
        <dbReference type="Pfam" id="PF00082"/>
    </source>
</evidence>
<dbReference type="SUPFAM" id="SSF52743">
    <property type="entry name" value="Subtilisin-like"/>
    <property type="match status" value="1"/>
</dbReference>
<evidence type="ECO:0000256" key="2">
    <source>
        <dbReference type="ARBA" id="ARBA00022670"/>
    </source>
</evidence>
<keyword evidence="3 5" id="KW-0378">Hydrolase</keyword>
<dbReference type="CDD" id="cd07487">
    <property type="entry name" value="Peptidases_S8_1"/>
    <property type="match status" value="1"/>
</dbReference>
<evidence type="ECO:0000256" key="6">
    <source>
        <dbReference type="RuleBase" id="RU003355"/>
    </source>
</evidence>
<organism evidence="8 9">
    <name type="scientific">Actinoplanes palleronii</name>
    <dbReference type="NCBI Taxonomy" id="113570"/>
    <lineage>
        <taxon>Bacteria</taxon>
        <taxon>Bacillati</taxon>
        <taxon>Actinomycetota</taxon>
        <taxon>Actinomycetes</taxon>
        <taxon>Micromonosporales</taxon>
        <taxon>Micromonosporaceae</taxon>
        <taxon>Actinoplanes</taxon>
    </lineage>
</organism>
<evidence type="ECO:0000256" key="3">
    <source>
        <dbReference type="ARBA" id="ARBA00022801"/>
    </source>
</evidence>
<feature type="active site" description="Charge relay system" evidence="5">
    <location>
        <position position="429"/>
    </location>
</feature>
<comment type="caution">
    <text evidence="8">The sequence shown here is derived from an EMBL/GenBank/DDBJ whole genome shotgun (WGS) entry which is preliminary data.</text>
</comment>
<dbReference type="InterPro" id="IPR000209">
    <property type="entry name" value="Peptidase_S8/S53_dom"/>
</dbReference>
<evidence type="ECO:0000256" key="1">
    <source>
        <dbReference type="ARBA" id="ARBA00011073"/>
    </source>
</evidence>